<keyword evidence="2" id="KW-1185">Reference proteome</keyword>
<comment type="caution">
    <text evidence="1">The sequence shown here is derived from an EMBL/GenBank/DDBJ whole genome shotgun (WGS) entry which is preliminary data.</text>
</comment>
<dbReference type="AlphaFoldDB" id="A0A4Y2WTV0"/>
<organism evidence="1 2">
    <name type="scientific">Araneus ventricosus</name>
    <name type="common">Orbweaver spider</name>
    <name type="synonym">Epeira ventricosa</name>
    <dbReference type="NCBI Taxonomy" id="182803"/>
    <lineage>
        <taxon>Eukaryota</taxon>
        <taxon>Metazoa</taxon>
        <taxon>Ecdysozoa</taxon>
        <taxon>Arthropoda</taxon>
        <taxon>Chelicerata</taxon>
        <taxon>Arachnida</taxon>
        <taxon>Araneae</taxon>
        <taxon>Araneomorphae</taxon>
        <taxon>Entelegynae</taxon>
        <taxon>Araneoidea</taxon>
        <taxon>Araneidae</taxon>
        <taxon>Araneus</taxon>
    </lineage>
</organism>
<dbReference type="Proteomes" id="UP000499080">
    <property type="component" value="Unassembled WGS sequence"/>
</dbReference>
<dbReference type="EMBL" id="BGPR01065879">
    <property type="protein sequence ID" value="GBO40601.1"/>
    <property type="molecule type" value="Genomic_DNA"/>
</dbReference>
<protein>
    <submittedName>
        <fullName evidence="1">Uncharacterized protein</fullName>
    </submittedName>
</protein>
<name>A0A4Y2WTV0_ARAVE</name>
<evidence type="ECO:0000313" key="1">
    <source>
        <dbReference type="EMBL" id="GBO40601.1"/>
    </source>
</evidence>
<accession>A0A4Y2WTV0</accession>
<sequence length="95" mass="10776">MESGGVQDTIDDISRGHKLSYEIKIVKISPVIDCEGLSEGFPHRQRAMENYFLNFSRKWRGWGQAFIHVRSRGHKLPYEIKTVEKGVVGAAGLVF</sequence>
<evidence type="ECO:0000313" key="2">
    <source>
        <dbReference type="Proteomes" id="UP000499080"/>
    </source>
</evidence>
<proteinExistence type="predicted"/>
<gene>
    <name evidence="1" type="ORF">AVEN_13531_1</name>
</gene>
<reference evidence="1 2" key="1">
    <citation type="journal article" date="2019" name="Sci. Rep.">
        <title>Orb-weaving spider Araneus ventricosus genome elucidates the spidroin gene catalogue.</title>
        <authorList>
            <person name="Kono N."/>
            <person name="Nakamura H."/>
            <person name="Ohtoshi R."/>
            <person name="Moran D.A.P."/>
            <person name="Shinohara A."/>
            <person name="Yoshida Y."/>
            <person name="Fujiwara M."/>
            <person name="Mori M."/>
            <person name="Tomita M."/>
            <person name="Arakawa K."/>
        </authorList>
    </citation>
    <scope>NUCLEOTIDE SEQUENCE [LARGE SCALE GENOMIC DNA]</scope>
</reference>